<dbReference type="GO" id="GO:0008237">
    <property type="term" value="F:metallopeptidase activity"/>
    <property type="evidence" value="ECO:0007669"/>
    <property type="project" value="UniProtKB-KW"/>
</dbReference>
<organism evidence="17 18">
    <name type="scientific">Chaetoceros tenuissimus</name>
    <dbReference type="NCBI Taxonomy" id="426638"/>
    <lineage>
        <taxon>Eukaryota</taxon>
        <taxon>Sar</taxon>
        <taxon>Stramenopiles</taxon>
        <taxon>Ochrophyta</taxon>
        <taxon>Bacillariophyta</taxon>
        <taxon>Coscinodiscophyceae</taxon>
        <taxon>Chaetocerotophycidae</taxon>
        <taxon>Chaetocerotales</taxon>
        <taxon>Chaetocerotaceae</taxon>
        <taxon>Chaetoceros</taxon>
    </lineage>
</organism>
<dbReference type="PANTHER" id="PTHR44042">
    <property type="entry name" value="DUPLICATED HOMEODOMAIN-LIKE SUPERFAMILY PROTEIN-RELATED"/>
    <property type="match status" value="1"/>
</dbReference>
<dbReference type="PROSITE" id="PS50865">
    <property type="entry name" value="ZF_MYND_2"/>
    <property type="match status" value="1"/>
</dbReference>
<evidence type="ECO:0000256" key="7">
    <source>
        <dbReference type="ARBA" id="ARBA00023049"/>
    </source>
</evidence>
<evidence type="ECO:0000256" key="12">
    <source>
        <dbReference type="SAM" id="MobiDB-lite"/>
    </source>
</evidence>
<protein>
    <submittedName>
        <fullName evidence="17">Protein MYSM1</fullName>
    </submittedName>
</protein>
<dbReference type="InterPro" id="IPR017930">
    <property type="entry name" value="Myb_dom"/>
</dbReference>
<dbReference type="EMBL" id="BLLK01000032">
    <property type="protein sequence ID" value="GFH49057.1"/>
    <property type="molecule type" value="Genomic_DNA"/>
</dbReference>
<dbReference type="InterPro" id="IPR009057">
    <property type="entry name" value="Homeodomain-like_sf"/>
</dbReference>
<dbReference type="GO" id="GO:0006508">
    <property type="term" value="P:proteolysis"/>
    <property type="evidence" value="ECO:0007669"/>
    <property type="project" value="UniProtKB-KW"/>
</dbReference>
<evidence type="ECO:0000256" key="9">
    <source>
        <dbReference type="ARBA" id="ARBA00023163"/>
    </source>
</evidence>
<evidence type="ECO:0000256" key="4">
    <source>
        <dbReference type="ARBA" id="ARBA00022801"/>
    </source>
</evidence>
<keyword evidence="1" id="KW-0645">Protease</keyword>
<keyword evidence="2" id="KW-0479">Metal-binding</keyword>
<dbReference type="InterPro" id="IPR006447">
    <property type="entry name" value="Myb_dom_plants"/>
</dbReference>
<evidence type="ECO:0000259" key="15">
    <source>
        <dbReference type="PROSITE" id="PS51293"/>
    </source>
</evidence>
<dbReference type="SUPFAM" id="SSF46689">
    <property type="entry name" value="Homeodomain-like"/>
    <property type="match status" value="1"/>
</dbReference>
<dbReference type="FunFam" id="1.10.10.60:FF:000151">
    <property type="entry name" value="histone H2A deubiquitinase MYSM1 isoform X2"/>
    <property type="match status" value="1"/>
</dbReference>
<dbReference type="Pfam" id="PF01753">
    <property type="entry name" value="zf-MYND"/>
    <property type="match status" value="1"/>
</dbReference>
<dbReference type="AlphaFoldDB" id="A0AAD3CND1"/>
<dbReference type="Gene3D" id="6.10.140.2220">
    <property type="match status" value="1"/>
</dbReference>
<keyword evidence="4" id="KW-0378">Hydrolase</keyword>
<feature type="domain" description="MYND-type" evidence="14">
    <location>
        <begin position="14"/>
        <end position="54"/>
    </location>
</feature>
<evidence type="ECO:0000259" key="14">
    <source>
        <dbReference type="PROSITE" id="PS50865"/>
    </source>
</evidence>
<keyword evidence="3 11" id="KW-0863">Zinc-finger</keyword>
<dbReference type="Proteomes" id="UP001054902">
    <property type="component" value="Unassembled WGS sequence"/>
</dbReference>
<evidence type="ECO:0000313" key="17">
    <source>
        <dbReference type="EMBL" id="GFH49057.1"/>
    </source>
</evidence>
<evidence type="ECO:0000313" key="18">
    <source>
        <dbReference type="Proteomes" id="UP001054902"/>
    </source>
</evidence>
<dbReference type="NCBIfam" id="TIGR01557">
    <property type="entry name" value="myb_SHAQKYF"/>
    <property type="match status" value="1"/>
</dbReference>
<dbReference type="Pfam" id="PF00249">
    <property type="entry name" value="Myb_DNA-binding"/>
    <property type="match status" value="2"/>
</dbReference>
<feature type="domain" description="SANT" evidence="15">
    <location>
        <begin position="108"/>
        <end position="148"/>
    </location>
</feature>
<dbReference type="SUPFAM" id="SSF144232">
    <property type="entry name" value="HIT/MYND zinc finger-like"/>
    <property type="match status" value="1"/>
</dbReference>
<dbReference type="SMART" id="SM00717">
    <property type="entry name" value="SANT"/>
    <property type="match status" value="2"/>
</dbReference>
<keyword evidence="8" id="KW-0238">DNA-binding</keyword>
<evidence type="ECO:0000256" key="10">
    <source>
        <dbReference type="ARBA" id="ARBA00023242"/>
    </source>
</evidence>
<evidence type="ECO:0000256" key="1">
    <source>
        <dbReference type="ARBA" id="ARBA00022670"/>
    </source>
</evidence>
<feature type="domain" description="HTH myb-type" evidence="16">
    <location>
        <begin position="161"/>
        <end position="204"/>
    </location>
</feature>
<feature type="domain" description="Myb-like" evidence="13">
    <location>
        <begin position="105"/>
        <end position="156"/>
    </location>
</feature>
<feature type="compositionally biased region" description="Basic and acidic residues" evidence="12">
    <location>
        <begin position="73"/>
        <end position="84"/>
    </location>
</feature>
<feature type="domain" description="SANT" evidence="15">
    <location>
        <begin position="162"/>
        <end position="204"/>
    </location>
</feature>
<evidence type="ECO:0000256" key="2">
    <source>
        <dbReference type="ARBA" id="ARBA00022723"/>
    </source>
</evidence>
<gene>
    <name evidence="17" type="ORF">CTEN210_05533</name>
</gene>
<comment type="caution">
    <text evidence="17">The sequence shown here is derived from an EMBL/GenBank/DDBJ whole genome shotgun (WGS) entry which is preliminary data.</text>
</comment>
<keyword evidence="7" id="KW-0482">Metalloprotease</keyword>
<dbReference type="PROSITE" id="PS51294">
    <property type="entry name" value="HTH_MYB"/>
    <property type="match status" value="2"/>
</dbReference>
<keyword evidence="9" id="KW-0804">Transcription</keyword>
<dbReference type="PROSITE" id="PS51293">
    <property type="entry name" value="SANT"/>
    <property type="match status" value="2"/>
</dbReference>
<evidence type="ECO:0000256" key="5">
    <source>
        <dbReference type="ARBA" id="ARBA00022833"/>
    </source>
</evidence>
<accession>A0AAD3CND1</accession>
<dbReference type="InterPro" id="IPR002893">
    <property type="entry name" value="Znf_MYND"/>
</dbReference>
<keyword evidence="10" id="KW-0539">Nucleus</keyword>
<evidence type="ECO:0000256" key="11">
    <source>
        <dbReference type="PROSITE-ProRule" id="PRU00134"/>
    </source>
</evidence>
<feature type="domain" description="Myb-like" evidence="13">
    <location>
        <begin position="159"/>
        <end position="204"/>
    </location>
</feature>
<evidence type="ECO:0000256" key="6">
    <source>
        <dbReference type="ARBA" id="ARBA00023015"/>
    </source>
</evidence>
<dbReference type="InterPro" id="IPR017884">
    <property type="entry name" value="SANT_dom"/>
</dbReference>
<reference evidence="17 18" key="1">
    <citation type="journal article" date="2021" name="Sci. Rep.">
        <title>The genome of the diatom Chaetoceros tenuissimus carries an ancient integrated fragment of an extant virus.</title>
        <authorList>
            <person name="Hongo Y."/>
            <person name="Kimura K."/>
            <person name="Takaki Y."/>
            <person name="Yoshida Y."/>
            <person name="Baba S."/>
            <person name="Kobayashi G."/>
            <person name="Nagasaki K."/>
            <person name="Hano T."/>
            <person name="Tomaru Y."/>
        </authorList>
    </citation>
    <scope>NUCLEOTIDE SEQUENCE [LARGE SCALE GENOMIC DNA]</scope>
    <source>
        <strain evidence="17 18">NIES-3715</strain>
    </source>
</reference>
<keyword evidence="18" id="KW-1185">Reference proteome</keyword>
<evidence type="ECO:0000259" key="13">
    <source>
        <dbReference type="PROSITE" id="PS50090"/>
    </source>
</evidence>
<dbReference type="CDD" id="cd00167">
    <property type="entry name" value="SANT"/>
    <property type="match status" value="1"/>
</dbReference>
<dbReference type="InterPro" id="IPR001005">
    <property type="entry name" value="SANT/Myb"/>
</dbReference>
<proteinExistence type="predicted"/>
<dbReference type="PROSITE" id="PS50090">
    <property type="entry name" value="MYB_LIKE"/>
    <property type="match status" value="2"/>
</dbReference>
<dbReference type="GO" id="GO:0003677">
    <property type="term" value="F:DNA binding"/>
    <property type="evidence" value="ECO:0007669"/>
    <property type="project" value="UniProtKB-KW"/>
</dbReference>
<sequence length="204" mass="23881">MMLTTKSDDKCCNNKFCNKTDTTGKLWHCSGCYNAWYCSTDCQKNDWYYHMCVCDKKLSNNFKENNGNTEEASQSKETNKEDVGKTGTELENYESKLLTPSNIDSDMLNKGKWTDEEHRLFEEGLEKYGKGEWKKIASHVRTRTRIQVNNHAEKYIAQAENTNKGKWTDEEHRLFVEGLQIYDKNWKKIASHVVTHKKRDDTIL</sequence>
<keyword evidence="6" id="KW-0805">Transcription regulation</keyword>
<evidence type="ECO:0000256" key="3">
    <source>
        <dbReference type="ARBA" id="ARBA00022771"/>
    </source>
</evidence>
<feature type="domain" description="HTH myb-type" evidence="16">
    <location>
        <begin position="105"/>
        <end position="160"/>
    </location>
</feature>
<feature type="region of interest" description="Disordered" evidence="12">
    <location>
        <begin position="65"/>
        <end position="91"/>
    </location>
</feature>
<evidence type="ECO:0000259" key="16">
    <source>
        <dbReference type="PROSITE" id="PS51294"/>
    </source>
</evidence>
<dbReference type="Gene3D" id="1.10.10.60">
    <property type="entry name" value="Homeodomain-like"/>
    <property type="match status" value="2"/>
</dbReference>
<dbReference type="GO" id="GO:0008270">
    <property type="term" value="F:zinc ion binding"/>
    <property type="evidence" value="ECO:0007669"/>
    <property type="project" value="UniProtKB-KW"/>
</dbReference>
<keyword evidence="5" id="KW-0862">Zinc</keyword>
<dbReference type="PANTHER" id="PTHR44042:SF67">
    <property type="entry name" value="MYB-LIKE PROTEIN I"/>
    <property type="match status" value="1"/>
</dbReference>
<name>A0AAD3CND1_9STRA</name>
<evidence type="ECO:0000256" key="8">
    <source>
        <dbReference type="ARBA" id="ARBA00023125"/>
    </source>
</evidence>